<accession>A0A7S1SH93</accession>
<dbReference type="CDD" id="cd15840">
    <property type="entry name" value="SNARE_Qa"/>
    <property type="match status" value="1"/>
</dbReference>
<dbReference type="GO" id="GO:0006906">
    <property type="term" value="P:vesicle fusion"/>
    <property type="evidence" value="ECO:0007669"/>
    <property type="project" value="TreeGrafter"/>
</dbReference>
<dbReference type="GO" id="GO:0048278">
    <property type="term" value="P:vesicle docking"/>
    <property type="evidence" value="ECO:0007669"/>
    <property type="project" value="TreeGrafter"/>
</dbReference>
<keyword evidence="4" id="KW-1133">Transmembrane helix</keyword>
<evidence type="ECO:0000256" key="3">
    <source>
        <dbReference type="SAM" id="MobiDB-lite"/>
    </source>
</evidence>
<protein>
    <recommendedName>
        <fullName evidence="5">t-SNARE coiled-coil homology domain-containing protein</fullName>
    </recommendedName>
</protein>
<dbReference type="GO" id="GO:0031201">
    <property type="term" value="C:SNARE complex"/>
    <property type="evidence" value="ECO:0007669"/>
    <property type="project" value="TreeGrafter"/>
</dbReference>
<dbReference type="GO" id="GO:0005484">
    <property type="term" value="F:SNAP receptor activity"/>
    <property type="evidence" value="ECO:0007669"/>
    <property type="project" value="InterPro"/>
</dbReference>
<feature type="compositionally biased region" description="Low complexity" evidence="3">
    <location>
        <begin position="130"/>
        <end position="139"/>
    </location>
</feature>
<comment type="similarity">
    <text evidence="1">Belongs to the syntaxin family.</text>
</comment>
<evidence type="ECO:0000313" key="6">
    <source>
        <dbReference type="EMBL" id="CAD9198807.1"/>
    </source>
</evidence>
<dbReference type="InterPro" id="IPR045242">
    <property type="entry name" value="Syntaxin"/>
</dbReference>
<evidence type="ECO:0000256" key="1">
    <source>
        <dbReference type="ARBA" id="ARBA00009063"/>
    </source>
</evidence>
<keyword evidence="2" id="KW-0813">Transport</keyword>
<dbReference type="EMBL" id="HBGG01001901">
    <property type="protein sequence ID" value="CAD9198807.1"/>
    <property type="molecule type" value="Transcribed_RNA"/>
</dbReference>
<dbReference type="PANTHER" id="PTHR19957">
    <property type="entry name" value="SYNTAXIN"/>
    <property type="match status" value="1"/>
</dbReference>
<evidence type="ECO:0000256" key="4">
    <source>
        <dbReference type="SAM" id="Phobius"/>
    </source>
</evidence>
<dbReference type="GO" id="GO:0000149">
    <property type="term" value="F:SNARE binding"/>
    <property type="evidence" value="ECO:0007669"/>
    <property type="project" value="TreeGrafter"/>
</dbReference>
<dbReference type="Gene3D" id="1.20.58.70">
    <property type="match status" value="1"/>
</dbReference>
<reference evidence="6" key="1">
    <citation type="submission" date="2021-01" db="EMBL/GenBank/DDBJ databases">
        <authorList>
            <person name="Corre E."/>
            <person name="Pelletier E."/>
            <person name="Niang G."/>
            <person name="Scheremetjew M."/>
            <person name="Finn R."/>
            <person name="Kale V."/>
            <person name="Holt S."/>
            <person name="Cochrane G."/>
            <person name="Meng A."/>
            <person name="Brown T."/>
            <person name="Cohen L."/>
        </authorList>
    </citation>
    <scope>NUCLEOTIDE SEQUENCE</scope>
    <source>
        <strain evidence="6">PLY429</strain>
    </source>
</reference>
<evidence type="ECO:0000259" key="5">
    <source>
        <dbReference type="PROSITE" id="PS50192"/>
    </source>
</evidence>
<sequence>MSFQEFNRDMGRGGGRPTGGAGAGVSAYQTAVKEVFQMSTSLTGLRRMVDLLGGPKDTVELRQRAAELKDKIAGHAKSVTASLKELGAGGADRSAVTKLASDFEGVLKDFQRLQRVMADKCTHHKPRNPHSASAAHAAAVMQHTETTGRQEEEEAEALLAREANKQELIELDNMIDYNQALIEERDQGIAEIQQQIGEVNEMFQDLAVLVNDQGEQLQDIESNIFVTAERTAESRDELVRAARIQRKSRRCWCWMSVIITLVLFVLFFIIFGIN</sequence>
<feature type="domain" description="T-SNARE coiled-coil homology" evidence="5">
    <location>
        <begin position="179"/>
        <end position="241"/>
    </location>
</feature>
<name>A0A7S1SH93_9CHLO</name>
<dbReference type="AlphaFoldDB" id="A0A7S1SH93"/>
<dbReference type="PANTHER" id="PTHR19957:SF38">
    <property type="entry name" value="LD27581P"/>
    <property type="match status" value="1"/>
</dbReference>
<dbReference type="SMART" id="SM00397">
    <property type="entry name" value="t_SNARE"/>
    <property type="match status" value="1"/>
</dbReference>
<dbReference type="Gene3D" id="1.20.5.110">
    <property type="match status" value="1"/>
</dbReference>
<evidence type="ECO:0000256" key="2">
    <source>
        <dbReference type="ARBA" id="ARBA00022927"/>
    </source>
</evidence>
<dbReference type="PROSITE" id="PS00914">
    <property type="entry name" value="SYNTAXIN"/>
    <property type="match status" value="1"/>
</dbReference>
<dbReference type="InterPro" id="IPR010989">
    <property type="entry name" value="SNARE"/>
</dbReference>
<feature type="compositionally biased region" description="Basic and acidic residues" evidence="3">
    <location>
        <begin position="1"/>
        <end position="11"/>
    </location>
</feature>
<keyword evidence="4" id="KW-0472">Membrane</keyword>
<proteinExistence type="inferred from homology"/>
<feature type="region of interest" description="Disordered" evidence="3">
    <location>
        <begin position="1"/>
        <end position="24"/>
    </location>
</feature>
<keyword evidence="4" id="KW-0812">Transmembrane</keyword>
<dbReference type="Pfam" id="PF14523">
    <property type="entry name" value="Syntaxin_2"/>
    <property type="match status" value="1"/>
</dbReference>
<dbReference type="GO" id="GO:0006886">
    <property type="term" value="P:intracellular protein transport"/>
    <property type="evidence" value="ECO:0007669"/>
    <property type="project" value="InterPro"/>
</dbReference>
<organism evidence="6">
    <name type="scientific">Tetraselmis chuii</name>
    <dbReference type="NCBI Taxonomy" id="63592"/>
    <lineage>
        <taxon>Eukaryota</taxon>
        <taxon>Viridiplantae</taxon>
        <taxon>Chlorophyta</taxon>
        <taxon>core chlorophytes</taxon>
        <taxon>Chlorodendrophyceae</taxon>
        <taxon>Chlorodendrales</taxon>
        <taxon>Chlorodendraceae</taxon>
        <taxon>Tetraselmis</taxon>
    </lineage>
</organism>
<feature type="compositionally biased region" description="Gly residues" evidence="3">
    <location>
        <begin position="12"/>
        <end position="23"/>
    </location>
</feature>
<feature type="region of interest" description="Disordered" evidence="3">
    <location>
        <begin position="124"/>
        <end position="157"/>
    </location>
</feature>
<dbReference type="InterPro" id="IPR006011">
    <property type="entry name" value="Syntaxin_N"/>
</dbReference>
<dbReference type="GO" id="GO:0012505">
    <property type="term" value="C:endomembrane system"/>
    <property type="evidence" value="ECO:0007669"/>
    <property type="project" value="TreeGrafter"/>
</dbReference>
<keyword evidence="2" id="KW-0653">Protein transport</keyword>
<gene>
    <name evidence="6" type="ORF">TCHU04912_LOCUS1040</name>
</gene>
<dbReference type="SUPFAM" id="SSF47661">
    <property type="entry name" value="t-snare proteins"/>
    <property type="match status" value="1"/>
</dbReference>
<dbReference type="PROSITE" id="PS50192">
    <property type="entry name" value="T_SNARE"/>
    <property type="match status" value="1"/>
</dbReference>
<dbReference type="InterPro" id="IPR006012">
    <property type="entry name" value="Syntaxin/epimorphin_CS"/>
</dbReference>
<dbReference type="Pfam" id="PF05739">
    <property type="entry name" value="SNARE"/>
    <property type="match status" value="1"/>
</dbReference>
<feature type="transmembrane region" description="Helical" evidence="4">
    <location>
        <begin position="252"/>
        <end position="273"/>
    </location>
</feature>
<dbReference type="InterPro" id="IPR000727">
    <property type="entry name" value="T_SNARE_dom"/>
</dbReference>